<accession>A0A9X5AR94</accession>
<dbReference type="PANTHER" id="PTHR43877:SF2">
    <property type="entry name" value="AMINOALKYLPHOSPHONATE N-ACETYLTRANSFERASE-RELATED"/>
    <property type="match status" value="1"/>
</dbReference>
<dbReference type="PANTHER" id="PTHR43877">
    <property type="entry name" value="AMINOALKYLPHOSPHONATE N-ACETYLTRANSFERASE-RELATED-RELATED"/>
    <property type="match status" value="1"/>
</dbReference>
<protein>
    <submittedName>
        <fullName evidence="5">GNAT family N-acetyltransferase</fullName>
    </submittedName>
</protein>
<dbReference type="PROSITE" id="PS51186">
    <property type="entry name" value="GNAT"/>
    <property type="match status" value="1"/>
</dbReference>
<dbReference type="Pfam" id="PF00583">
    <property type="entry name" value="Acetyltransf_1"/>
    <property type="match status" value="1"/>
</dbReference>
<organism evidence="5 6">
    <name type="scientific">Rhodoplanes serenus</name>
    <dbReference type="NCBI Taxonomy" id="200615"/>
    <lineage>
        <taxon>Bacteria</taxon>
        <taxon>Pseudomonadati</taxon>
        <taxon>Pseudomonadota</taxon>
        <taxon>Alphaproteobacteria</taxon>
        <taxon>Hyphomicrobiales</taxon>
        <taxon>Nitrobacteraceae</taxon>
        <taxon>Rhodoplanes</taxon>
    </lineage>
</organism>
<dbReference type="GO" id="GO:0016747">
    <property type="term" value="F:acyltransferase activity, transferring groups other than amino-acyl groups"/>
    <property type="evidence" value="ECO:0007669"/>
    <property type="project" value="InterPro"/>
</dbReference>
<evidence type="ECO:0000256" key="2">
    <source>
        <dbReference type="ARBA" id="ARBA00023315"/>
    </source>
</evidence>
<sequence>MTARVPQRRHLGASPHDGAPEVAVRAARPCDLDALEALEQAAFTADRMSRRSLRRLLTAPTATVLVAERDDRVAGAAVVLVRSGSSRARLYSIAVDPAARGHGIGRRLLAAVEDAAEARGRDALRLEVRADNAEAVALYRDAGYHPIGCYPAYYADRTDALRFEKALARPATPAR</sequence>
<comment type="caution">
    <text evidence="5">The sequence shown here is derived from an EMBL/GenBank/DDBJ whole genome shotgun (WGS) entry which is preliminary data.</text>
</comment>
<dbReference type="InterPro" id="IPR000182">
    <property type="entry name" value="GNAT_dom"/>
</dbReference>
<proteinExistence type="predicted"/>
<reference evidence="5 6" key="1">
    <citation type="submission" date="2019-11" db="EMBL/GenBank/DDBJ databases">
        <title>Whole-genome sequence of Rhodoplanes serenus DSM 18633, type strain.</title>
        <authorList>
            <person name="Kyndt J.A."/>
            <person name="Meyer T.E."/>
        </authorList>
    </citation>
    <scope>NUCLEOTIDE SEQUENCE [LARGE SCALE GENOMIC DNA]</scope>
    <source>
        <strain evidence="5 6">DSM 18633</strain>
    </source>
</reference>
<name>A0A9X5AR94_9BRAD</name>
<evidence type="ECO:0000313" key="5">
    <source>
        <dbReference type="EMBL" id="MTW15961.1"/>
    </source>
</evidence>
<keyword evidence="1" id="KW-0808">Transferase</keyword>
<feature type="domain" description="N-acetyltransferase" evidence="4">
    <location>
        <begin position="22"/>
        <end position="168"/>
    </location>
</feature>
<evidence type="ECO:0000259" key="4">
    <source>
        <dbReference type="PROSITE" id="PS51186"/>
    </source>
</evidence>
<dbReference type="EMBL" id="WNKV01000004">
    <property type="protein sequence ID" value="MTW15961.1"/>
    <property type="molecule type" value="Genomic_DNA"/>
</dbReference>
<dbReference type="Gene3D" id="3.40.630.30">
    <property type="match status" value="1"/>
</dbReference>
<feature type="region of interest" description="Disordered" evidence="3">
    <location>
        <begin position="1"/>
        <end position="22"/>
    </location>
</feature>
<keyword evidence="2" id="KW-0012">Acyltransferase</keyword>
<dbReference type="InterPro" id="IPR016181">
    <property type="entry name" value="Acyl_CoA_acyltransferase"/>
</dbReference>
<dbReference type="SUPFAM" id="SSF55729">
    <property type="entry name" value="Acyl-CoA N-acyltransferases (Nat)"/>
    <property type="match status" value="1"/>
</dbReference>
<dbReference type="CDD" id="cd04301">
    <property type="entry name" value="NAT_SF"/>
    <property type="match status" value="1"/>
</dbReference>
<evidence type="ECO:0000256" key="1">
    <source>
        <dbReference type="ARBA" id="ARBA00022679"/>
    </source>
</evidence>
<dbReference type="RefSeq" id="WP_155479057.1">
    <property type="nucleotide sequence ID" value="NZ_WNKV01000004.1"/>
</dbReference>
<dbReference type="Proteomes" id="UP000438991">
    <property type="component" value="Unassembled WGS sequence"/>
</dbReference>
<evidence type="ECO:0000313" key="6">
    <source>
        <dbReference type="Proteomes" id="UP000438991"/>
    </source>
</evidence>
<feature type="compositionally biased region" description="Basic residues" evidence="3">
    <location>
        <begin position="1"/>
        <end position="11"/>
    </location>
</feature>
<gene>
    <name evidence="5" type="ORF">GJ689_07045</name>
</gene>
<dbReference type="InterPro" id="IPR050832">
    <property type="entry name" value="Bact_Acetyltransf"/>
</dbReference>
<dbReference type="AlphaFoldDB" id="A0A9X5AR94"/>
<evidence type="ECO:0000256" key="3">
    <source>
        <dbReference type="SAM" id="MobiDB-lite"/>
    </source>
</evidence>